<organism evidence="1 2">
    <name type="scientific">Streptomyces massasporeus</name>
    <dbReference type="NCBI Taxonomy" id="67324"/>
    <lineage>
        <taxon>Bacteria</taxon>
        <taxon>Bacillati</taxon>
        <taxon>Actinomycetota</taxon>
        <taxon>Actinomycetes</taxon>
        <taxon>Kitasatosporales</taxon>
        <taxon>Streptomycetaceae</taxon>
        <taxon>Streptomyces</taxon>
    </lineage>
</organism>
<evidence type="ECO:0000313" key="2">
    <source>
        <dbReference type="Proteomes" id="UP001601288"/>
    </source>
</evidence>
<dbReference type="Proteomes" id="UP001601288">
    <property type="component" value="Unassembled WGS sequence"/>
</dbReference>
<proteinExistence type="predicted"/>
<comment type="caution">
    <text evidence="1">The sequence shown here is derived from an EMBL/GenBank/DDBJ whole genome shotgun (WGS) entry which is preliminary data.</text>
</comment>
<dbReference type="EMBL" id="JBIAFP010000006">
    <property type="protein sequence ID" value="MFE9225298.1"/>
    <property type="molecule type" value="Genomic_DNA"/>
</dbReference>
<name>A0ABW6LB40_9ACTN</name>
<sequence length="51" mass="5228">MHERAFGMPFRRARKRSATGISLVAITSIALAVSFLPGAGVAAADDKPGSA</sequence>
<evidence type="ECO:0000313" key="1">
    <source>
        <dbReference type="EMBL" id="MFE9225298.1"/>
    </source>
</evidence>
<gene>
    <name evidence="1" type="ORF">ACFYM3_11785</name>
</gene>
<dbReference type="RefSeq" id="WP_358286793.1">
    <property type="nucleotide sequence ID" value="NZ_JBEYGJ010000027.1"/>
</dbReference>
<accession>A0ABW6LB40</accession>
<reference evidence="1 2" key="1">
    <citation type="submission" date="2024-10" db="EMBL/GenBank/DDBJ databases">
        <title>The Natural Products Discovery Center: Release of the First 8490 Sequenced Strains for Exploring Actinobacteria Biosynthetic Diversity.</title>
        <authorList>
            <person name="Kalkreuter E."/>
            <person name="Kautsar S.A."/>
            <person name="Yang D."/>
            <person name="Bader C.D."/>
            <person name="Teijaro C.N."/>
            <person name="Fluegel L."/>
            <person name="Davis C.M."/>
            <person name="Simpson J.R."/>
            <person name="Lauterbach L."/>
            <person name="Steele A.D."/>
            <person name="Gui C."/>
            <person name="Meng S."/>
            <person name="Li G."/>
            <person name="Viehrig K."/>
            <person name="Ye F."/>
            <person name="Su P."/>
            <person name="Kiefer A.F."/>
            <person name="Nichols A."/>
            <person name="Cepeda A.J."/>
            <person name="Yan W."/>
            <person name="Fan B."/>
            <person name="Jiang Y."/>
            <person name="Adhikari A."/>
            <person name="Zheng C.-J."/>
            <person name="Schuster L."/>
            <person name="Cowan T.M."/>
            <person name="Smanski M.J."/>
            <person name="Chevrette M.G."/>
            <person name="De Carvalho L.P.S."/>
            <person name="Shen B."/>
        </authorList>
    </citation>
    <scope>NUCLEOTIDE SEQUENCE [LARGE SCALE GENOMIC DNA]</scope>
    <source>
        <strain evidence="1 2">NPDC007066</strain>
    </source>
</reference>
<protein>
    <submittedName>
        <fullName evidence="1">Uncharacterized protein</fullName>
    </submittedName>
</protein>
<keyword evidence="2" id="KW-1185">Reference proteome</keyword>